<dbReference type="KEGG" id="ccau:EG346_20710"/>
<proteinExistence type="predicted"/>
<dbReference type="RefSeq" id="WP_073331446.1">
    <property type="nucleotide sequence ID" value="NZ_CP033920.1"/>
</dbReference>
<accession>A0A1M7DLQ0</accession>
<dbReference type="EMBL" id="UFVQ01000003">
    <property type="protein sequence ID" value="STC99641.1"/>
    <property type="molecule type" value="Genomic_DNA"/>
</dbReference>
<dbReference type="Proteomes" id="UP000273270">
    <property type="component" value="Chromosome"/>
</dbReference>
<evidence type="ECO:0000313" key="1">
    <source>
        <dbReference type="EMBL" id="AZA50452.1"/>
    </source>
</evidence>
<reference evidence="1" key="3">
    <citation type="submission" date="2018-11" db="EMBL/GenBank/DDBJ databases">
        <title>Proposal to divide the Flavobacteriaceae and reorganize its genera based on Amino Acid Identity values calculated from whole genome sequences.</title>
        <authorList>
            <person name="Nicholson A.C."/>
            <person name="Gulvik C.A."/>
            <person name="Whitney A.M."/>
            <person name="Humrighouse B.W."/>
            <person name="Bell M."/>
            <person name="Holmes B."/>
            <person name="Steigerwalt A."/>
            <person name="Villarma A."/>
            <person name="Sheth M."/>
            <person name="Batra D."/>
            <person name="Pryor J."/>
            <person name="Bernardet J.-F."/>
            <person name="Hugo C."/>
            <person name="Kampfer P."/>
            <person name="Newman J."/>
            <person name="Mcquiston J.R."/>
        </authorList>
    </citation>
    <scope>NUCLEOTIDE SEQUENCE [LARGE SCALE GENOMIC DNA]</scope>
    <source>
        <strain evidence="1">G0188</strain>
    </source>
</reference>
<evidence type="ECO:0000313" key="3">
    <source>
        <dbReference type="Proteomes" id="UP000255224"/>
    </source>
</evidence>
<protein>
    <submittedName>
        <fullName evidence="2">Uncharacterized protein</fullName>
    </submittedName>
</protein>
<evidence type="ECO:0000313" key="2">
    <source>
        <dbReference type="EMBL" id="STC99641.1"/>
    </source>
</evidence>
<gene>
    <name evidence="1" type="ORF">EG346_20710</name>
    <name evidence="2" type="ORF">NCTC13533_02801</name>
</gene>
<dbReference type="Proteomes" id="UP000255224">
    <property type="component" value="Unassembled WGS sequence"/>
</dbReference>
<evidence type="ECO:0000313" key="4">
    <source>
        <dbReference type="Proteomes" id="UP000273270"/>
    </source>
</evidence>
<keyword evidence="4" id="KW-1185">Reference proteome</keyword>
<sequence>MGQTEKTDVRDRFDEHLKSENTKKIDRAEWNKHYDIREVHSGNWDPYEASVWEQHYMEKNGGKPNLENGRNEITKAKFDKYKNLHNPC</sequence>
<organism evidence="2 3">
    <name type="scientific">Chryseobacterium carnipullorum</name>
    <dbReference type="NCBI Taxonomy" id="1124835"/>
    <lineage>
        <taxon>Bacteria</taxon>
        <taxon>Pseudomonadati</taxon>
        <taxon>Bacteroidota</taxon>
        <taxon>Flavobacteriia</taxon>
        <taxon>Flavobacteriales</taxon>
        <taxon>Weeksellaceae</taxon>
        <taxon>Chryseobacterium group</taxon>
        <taxon>Chryseobacterium</taxon>
    </lineage>
</organism>
<dbReference type="AlphaFoldDB" id="A0A1M7DLQ0"/>
<accession>A0A376E0Z9</accession>
<reference evidence="2 3" key="1">
    <citation type="submission" date="2018-06" db="EMBL/GenBank/DDBJ databases">
        <authorList>
            <consortium name="Pathogen Informatics"/>
            <person name="Doyle S."/>
        </authorList>
    </citation>
    <scope>NUCLEOTIDE SEQUENCE [LARGE SCALE GENOMIC DNA]</scope>
    <source>
        <strain evidence="2 3">NCTC13533</strain>
    </source>
</reference>
<name>A0A1M7DLQ0_CHRCU</name>
<dbReference type="EMBL" id="CP033920">
    <property type="protein sequence ID" value="AZA50452.1"/>
    <property type="molecule type" value="Genomic_DNA"/>
</dbReference>
<reference evidence="4" key="2">
    <citation type="submission" date="2018-11" db="EMBL/GenBank/DDBJ databases">
        <title>Proposal to divide the Flavobacteriaceae and reorganize its genera based on Amino Acid Identity values calculated from whole genome sequences.</title>
        <authorList>
            <person name="Nicholson A.C."/>
            <person name="Gulvik C.A."/>
            <person name="Whitney A.M."/>
            <person name="Humrighouse B.W."/>
            <person name="Bell M."/>
            <person name="Holmes B."/>
            <person name="Steigerwalt A.G."/>
            <person name="Villarma A."/>
            <person name="Sheth M."/>
            <person name="Batra D."/>
            <person name="Pryor J."/>
            <person name="Bernardet J.-F."/>
            <person name="Hugo C."/>
            <person name="Kampfer P."/>
            <person name="Newman J."/>
            <person name="McQuiston J.R."/>
        </authorList>
    </citation>
    <scope>NUCLEOTIDE SEQUENCE [LARGE SCALE GENOMIC DNA]</scope>
    <source>
        <strain evidence="4">G0188</strain>
    </source>
</reference>